<proteinExistence type="predicted"/>
<feature type="region of interest" description="Disordered" evidence="1">
    <location>
        <begin position="1"/>
        <end position="73"/>
    </location>
</feature>
<dbReference type="AlphaFoldDB" id="A0A4U1FME2"/>
<evidence type="ECO:0000313" key="2">
    <source>
        <dbReference type="EMBL" id="TKC51252.1"/>
    </source>
</evidence>
<dbReference type="EMBL" id="RWIC01000057">
    <property type="protein sequence ID" value="TKC51252.1"/>
    <property type="molecule type" value="Genomic_DNA"/>
</dbReference>
<reference evidence="3" key="1">
    <citation type="journal article" date="2019" name="IScience">
        <title>Narwhal Genome Reveals Long-Term Low Genetic Diversity despite Current Large Abundance Size.</title>
        <authorList>
            <person name="Westbury M.V."/>
            <person name="Petersen B."/>
            <person name="Garde E."/>
            <person name="Heide-Jorgensen M.P."/>
            <person name="Lorenzen E.D."/>
        </authorList>
    </citation>
    <scope>NUCLEOTIDE SEQUENCE [LARGE SCALE GENOMIC DNA]</scope>
</reference>
<evidence type="ECO:0000256" key="1">
    <source>
        <dbReference type="SAM" id="MobiDB-lite"/>
    </source>
</evidence>
<dbReference type="PANTHER" id="PTHR11937">
    <property type="entry name" value="ACTIN"/>
    <property type="match status" value="1"/>
</dbReference>
<dbReference type="InterPro" id="IPR004000">
    <property type="entry name" value="Actin"/>
</dbReference>
<feature type="compositionally biased region" description="Basic and acidic residues" evidence="1">
    <location>
        <begin position="47"/>
        <end position="57"/>
    </location>
</feature>
<gene>
    <name evidence="2" type="ORF">EI555_004320</name>
</gene>
<accession>A0A4U1FME2</accession>
<feature type="region of interest" description="Disordered" evidence="1">
    <location>
        <begin position="364"/>
        <end position="386"/>
    </location>
</feature>
<feature type="region of interest" description="Disordered" evidence="1">
    <location>
        <begin position="260"/>
        <end position="303"/>
    </location>
</feature>
<dbReference type="Gene3D" id="3.30.420.40">
    <property type="match status" value="2"/>
</dbReference>
<feature type="non-terminal residue" evidence="2">
    <location>
        <position position="1"/>
    </location>
</feature>
<organism evidence="2 3">
    <name type="scientific">Monodon monoceros</name>
    <name type="common">Narwhal</name>
    <name type="synonym">Ceratodon monodon</name>
    <dbReference type="NCBI Taxonomy" id="40151"/>
    <lineage>
        <taxon>Eukaryota</taxon>
        <taxon>Metazoa</taxon>
        <taxon>Chordata</taxon>
        <taxon>Craniata</taxon>
        <taxon>Vertebrata</taxon>
        <taxon>Euteleostomi</taxon>
        <taxon>Mammalia</taxon>
        <taxon>Eutheria</taxon>
        <taxon>Laurasiatheria</taxon>
        <taxon>Artiodactyla</taxon>
        <taxon>Whippomorpha</taxon>
        <taxon>Cetacea</taxon>
        <taxon>Odontoceti</taxon>
        <taxon>Monodontidae</taxon>
        <taxon>Monodon</taxon>
    </lineage>
</organism>
<sequence>PNQHCRSPLRCGPRGAARQTRRAPNLPRDTRCGRRHLPCPSRPAPHRGPELLPRRLGMDLGPRNGEPPGRAYQAPQQQWSQHGHDYTEETAGRHGDLHHSFYKLCVAWEGHWALLIKAPLNSKANSKMRTTQVTFKTLNLPATWVTSKPVLRLCASGHTSEDQAPSLTPTVLEPRPPPSNLEVAYPEHRAALPCQPVADVHLLRAGIPKAPGQTFMFTLSTSAQKAGHHHWPYPCPKTLFQPSTVGQTFLDIGLLNSSPRLSGQPPAWEKRQASLRRKRPYWPGPEREDKTSRPGMEPTRTNKTTHDCIVKGDIDINKDLDVNNVLSGGMTMCQGTAGGCRSGPGAQHRKVKCEWSLAEQGITKCQFPSSPQPTPPLQSQTLDLGR</sequence>
<evidence type="ECO:0000313" key="3">
    <source>
        <dbReference type="Proteomes" id="UP000308365"/>
    </source>
</evidence>
<dbReference type="SUPFAM" id="SSF53067">
    <property type="entry name" value="Actin-like ATPase domain"/>
    <property type="match status" value="1"/>
</dbReference>
<comment type="caution">
    <text evidence="2">The sequence shown here is derived from an EMBL/GenBank/DDBJ whole genome shotgun (WGS) entry which is preliminary data.</text>
</comment>
<dbReference type="Proteomes" id="UP000308365">
    <property type="component" value="Unassembled WGS sequence"/>
</dbReference>
<dbReference type="InterPro" id="IPR043129">
    <property type="entry name" value="ATPase_NBD"/>
</dbReference>
<protein>
    <submittedName>
        <fullName evidence="2">Uncharacterized protein</fullName>
    </submittedName>
</protein>
<feature type="compositionally biased region" description="Low complexity" evidence="1">
    <location>
        <begin position="377"/>
        <end position="386"/>
    </location>
</feature>
<name>A0A4U1FME2_MONMO</name>